<sequence>MLVRGHSGRVLYVNAAFLTAFGGERTDWVGRWFSVAPPVSTAGQRRYEMLMRTRSGPLWIEWDERLLPDDGGVISVGRDVTRRREAHDDLEASQRAKSLFFAAVTHELRTPLAGALGVARLLEATPLRPDQADYVRSIATSADHALAMVDDILDLSRLEAGKLDLRPEPVDVVELVRETVELAAPRAREKGLEIGVVQAAGAPVRVIGDAARLRQILFNLIGNAVKFTRSGGVRVDITGTPGADGAVRLALSVSDTGPGIAEADQQTLFEHFERGAAERDGAEGGAGLGLAMVRRLVEAMDSTMGLESRLGEGAKFWVVFDLPVEAVMDAQPLTGHRVAVAAPNAILRTSLCDQLQALGADALAIDSPDMLAAEADGRELLVDPVWAAAAAETGVVRTWHLVAPDQKAAVIETAGPGEGWLVKPVRPATLIDRLTGREDAPDTEAPRRPSVQPDVSGLSLLVAEDDPVNALIARKCLESLGIAVTLVTDGEAASEALAVQEFDAALLDQRMPKRDGPDVARKAREAGLTLPLIALTANASESDRKLCLGAGMDEFLSKPLDPDRLTAVLVNLCGRQKRASMG</sequence>
<name>A0A9W6IP59_9PROT</name>
<dbReference type="CDD" id="cd00082">
    <property type="entry name" value="HisKA"/>
    <property type="match status" value="1"/>
</dbReference>
<dbReference type="InterPro" id="IPR011006">
    <property type="entry name" value="CheY-like_superfamily"/>
</dbReference>
<dbReference type="InterPro" id="IPR000014">
    <property type="entry name" value="PAS"/>
</dbReference>
<comment type="caution">
    <text evidence="9">The sequence shown here is derived from an EMBL/GenBank/DDBJ whole genome shotgun (WGS) entry which is preliminary data.</text>
</comment>
<dbReference type="SMART" id="SM00387">
    <property type="entry name" value="HATPase_c"/>
    <property type="match status" value="1"/>
</dbReference>
<feature type="domain" description="Response regulatory" evidence="8">
    <location>
        <begin position="459"/>
        <end position="573"/>
    </location>
</feature>
<dbReference type="InterPro" id="IPR003661">
    <property type="entry name" value="HisK_dim/P_dom"/>
</dbReference>
<dbReference type="PROSITE" id="PS50109">
    <property type="entry name" value="HIS_KIN"/>
    <property type="match status" value="1"/>
</dbReference>
<dbReference type="AlphaFoldDB" id="A0A9W6IP59"/>
<evidence type="ECO:0000259" key="7">
    <source>
        <dbReference type="PROSITE" id="PS50109"/>
    </source>
</evidence>
<dbReference type="SUPFAM" id="SSF52172">
    <property type="entry name" value="CheY-like"/>
    <property type="match status" value="1"/>
</dbReference>
<keyword evidence="9" id="KW-0418">Kinase</keyword>
<dbReference type="CDD" id="cd00130">
    <property type="entry name" value="PAS"/>
    <property type="match status" value="1"/>
</dbReference>
<evidence type="ECO:0000256" key="2">
    <source>
        <dbReference type="ARBA" id="ARBA00012438"/>
    </source>
</evidence>
<feature type="compositionally biased region" description="Basic and acidic residues" evidence="6">
    <location>
        <begin position="434"/>
        <end position="447"/>
    </location>
</feature>
<dbReference type="Gene3D" id="3.40.50.2300">
    <property type="match status" value="1"/>
</dbReference>
<dbReference type="Pfam" id="PF00072">
    <property type="entry name" value="Response_reg"/>
    <property type="match status" value="1"/>
</dbReference>
<reference evidence="9" key="1">
    <citation type="journal article" date="2014" name="Int. J. Syst. Evol. Microbiol.">
        <title>Complete genome sequence of Corynebacterium casei LMG S-19264T (=DSM 44701T), isolated from a smear-ripened cheese.</title>
        <authorList>
            <consortium name="US DOE Joint Genome Institute (JGI-PGF)"/>
            <person name="Walter F."/>
            <person name="Albersmeier A."/>
            <person name="Kalinowski J."/>
            <person name="Ruckert C."/>
        </authorList>
    </citation>
    <scope>NUCLEOTIDE SEQUENCE</scope>
    <source>
        <strain evidence="9">VKM B-1513</strain>
    </source>
</reference>
<dbReference type="PROSITE" id="PS50110">
    <property type="entry name" value="RESPONSE_REGULATORY"/>
    <property type="match status" value="1"/>
</dbReference>
<evidence type="ECO:0000256" key="5">
    <source>
        <dbReference type="PROSITE-ProRule" id="PRU00169"/>
    </source>
</evidence>
<feature type="domain" description="Histidine kinase" evidence="7">
    <location>
        <begin position="103"/>
        <end position="324"/>
    </location>
</feature>
<protein>
    <recommendedName>
        <fullName evidence="2">histidine kinase</fullName>
        <ecNumber evidence="2">2.7.13.3</ecNumber>
    </recommendedName>
</protein>
<dbReference type="Pfam" id="PF02518">
    <property type="entry name" value="HATPase_c"/>
    <property type="match status" value="1"/>
</dbReference>
<dbReference type="EMBL" id="BSFE01000012">
    <property type="protein sequence ID" value="GLK53648.1"/>
    <property type="molecule type" value="Genomic_DNA"/>
</dbReference>
<dbReference type="InterPro" id="IPR005467">
    <property type="entry name" value="His_kinase_dom"/>
</dbReference>
<dbReference type="Proteomes" id="UP001143486">
    <property type="component" value="Unassembled WGS sequence"/>
</dbReference>
<dbReference type="Gene3D" id="1.10.287.130">
    <property type="match status" value="1"/>
</dbReference>
<keyword evidence="10" id="KW-1185">Reference proteome</keyword>
<dbReference type="InterPro" id="IPR035965">
    <property type="entry name" value="PAS-like_dom_sf"/>
</dbReference>
<dbReference type="InterPro" id="IPR003594">
    <property type="entry name" value="HATPase_dom"/>
</dbReference>
<dbReference type="FunFam" id="3.30.565.10:FF:000010">
    <property type="entry name" value="Sensor histidine kinase RcsC"/>
    <property type="match status" value="1"/>
</dbReference>
<evidence type="ECO:0000259" key="8">
    <source>
        <dbReference type="PROSITE" id="PS50110"/>
    </source>
</evidence>
<dbReference type="GO" id="GO:0000155">
    <property type="term" value="F:phosphorelay sensor kinase activity"/>
    <property type="evidence" value="ECO:0007669"/>
    <property type="project" value="InterPro"/>
</dbReference>
<comment type="catalytic activity">
    <reaction evidence="1">
        <text>ATP + protein L-histidine = ADP + protein N-phospho-L-histidine.</text>
        <dbReference type="EC" id="2.7.13.3"/>
    </reaction>
</comment>
<evidence type="ECO:0000313" key="9">
    <source>
        <dbReference type="EMBL" id="GLK53648.1"/>
    </source>
</evidence>
<evidence type="ECO:0000256" key="6">
    <source>
        <dbReference type="SAM" id="MobiDB-lite"/>
    </source>
</evidence>
<dbReference type="Gene3D" id="3.30.565.10">
    <property type="entry name" value="Histidine kinase-like ATPase, C-terminal domain"/>
    <property type="match status" value="1"/>
</dbReference>
<keyword evidence="9" id="KW-0808">Transferase</keyword>
<accession>A0A9W6IP59</accession>
<proteinExistence type="predicted"/>
<dbReference type="PRINTS" id="PR00344">
    <property type="entry name" value="BCTRLSENSOR"/>
</dbReference>
<feature type="region of interest" description="Disordered" evidence="6">
    <location>
        <begin position="434"/>
        <end position="453"/>
    </location>
</feature>
<dbReference type="CDD" id="cd17546">
    <property type="entry name" value="REC_hyHK_CKI1_RcsC-like"/>
    <property type="match status" value="1"/>
</dbReference>
<dbReference type="InterPro" id="IPR001789">
    <property type="entry name" value="Sig_transdc_resp-reg_receiver"/>
</dbReference>
<dbReference type="Pfam" id="PF00512">
    <property type="entry name" value="HisKA"/>
    <property type="match status" value="1"/>
</dbReference>
<dbReference type="InterPro" id="IPR036097">
    <property type="entry name" value="HisK_dim/P_sf"/>
</dbReference>
<keyword evidence="4" id="KW-0902">Two-component regulatory system</keyword>
<dbReference type="PANTHER" id="PTHR45339">
    <property type="entry name" value="HYBRID SIGNAL TRANSDUCTION HISTIDINE KINASE J"/>
    <property type="match status" value="1"/>
</dbReference>
<keyword evidence="3 5" id="KW-0597">Phosphoprotein</keyword>
<dbReference type="EC" id="2.7.13.3" evidence="2"/>
<dbReference type="InterPro" id="IPR004358">
    <property type="entry name" value="Sig_transdc_His_kin-like_C"/>
</dbReference>
<evidence type="ECO:0000313" key="10">
    <source>
        <dbReference type="Proteomes" id="UP001143486"/>
    </source>
</evidence>
<dbReference type="PANTHER" id="PTHR45339:SF5">
    <property type="entry name" value="HISTIDINE KINASE"/>
    <property type="match status" value="1"/>
</dbReference>
<reference evidence="9" key="2">
    <citation type="submission" date="2023-01" db="EMBL/GenBank/DDBJ databases">
        <authorList>
            <person name="Sun Q."/>
            <person name="Evtushenko L."/>
        </authorList>
    </citation>
    <scope>NUCLEOTIDE SEQUENCE</scope>
    <source>
        <strain evidence="9">VKM B-1513</strain>
    </source>
</reference>
<dbReference type="SMART" id="SM00448">
    <property type="entry name" value="REC"/>
    <property type="match status" value="1"/>
</dbReference>
<evidence type="ECO:0000256" key="1">
    <source>
        <dbReference type="ARBA" id="ARBA00000085"/>
    </source>
</evidence>
<dbReference type="SUPFAM" id="SSF55785">
    <property type="entry name" value="PYP-like sensor domain (PAS domain)"/>
    <property type="match status" value="1"/>
</dbReference>
<dbReference type="SUPFAM" id="SSF47384">
    <property type="entry name" value="Homodimeric domain of signal transducing histidine kinase"/>
    <property type="match status" value="1"/>
</dbReference>
<organism evidence="9 10">
    <name type="scientific">Maricaulis virginensis</name>
    <dbReference type="NCBI Taxonomy" id="144022"/>
    <lineage>
        <taxon>Bacteria</taxon>
        <taxon>Pseudomonadati</taxon>
        <taxon>Pseudomonadota</taxon>
        <taxon>Alphaproteobacteria</taxon>
        <taxon>Maricaulales</taxon>
        <taxon>Maricaulaceae</taxon>
        <taxon>Maricaulis</taxon>
    </lineage>
</organism>
<evidence type="ECO:0000256" key="4">
    <source>
        <dbReference type="ARBA" id="ARBA00023012"/>
    </source>
</evidence>
<dbReference type="SMART" id="SM00388">
    <property type="entry name" value="HisKA"/>
    <property type="match status" value="1"/>
</dbReference>
<evidence type="ECO:0000256" key="3">
    <source>
        <dbReference type="ARBA" id="ARBA00022553"/>
    </source>
</evidence>
<dbReference type="InterPro" id="IPR036890">
    <property type="entry name" value="HATPase_C_sf"/>
</dbReference>
<dbReference type="Gene3D" id="3.30.450.20">
    <property type="entry name" value="PAS domain"/>
    <property type="match status" value="1"/>
</dbReference>
<dbReference type="SUPFAM" id="SSF55874">
    <property type="entry name" value="ATPase domain of HSP90 chaperone/DNA topoisomerase II/histidine kinase"/>
    <property type="match status" value="1"/>
</dbReference>
<feature type="modified residue" description="4-aspartylphosphate" evidence="5">
    <location>
        <position position="508"/>
    </location>
</feature>
<gene>
    <name evidence="9" type="primary">shkA</name>
    <name evidence="9" type="ORF">GCM10017621_31560</name>
</gene>